<keyword evidence="11" id="KW-1185">Reference proteome</keyword>
<feature type="active site" description="Nucleophile" evidence="7">
    <location>
        <position position="155"/>
    </location>
</feature>
<dbReference type="EMBL" id="JAENII010000009">
    <property type="protein sequence ID" value="MBK1827847.1"/>
    <property type="molecule type" value="Genomic_DNA"/>
</dbReference>
<evidence type="ECO:0000256" key="7">
    <source>
        <dbReference type="PROSITE-ProRule" id="PRU01373"/>
    </source>
</evidence>
<keyword evidence="4 7" id="KW-0133">Cell shape</keyword>
<dbReference type="GO" id="GO:0018104">
    <property type="term" value="P:peptidoglycan-protein cross-linking"/>
    <property type="evidence" value="ECO:0007669"/>
    <property type="project" value="TreeGrafter"/>
</dbReference>
<protein>
    <submittedName>
        <fullName evidence="10">L,D-transpeptidase</fullName>
    </submittedName>
</protein>
<sequence>MRRSALLLLAAAALALQSCKVPVATGTGVAVYQAYDRPTKLPSNPSKVRVKVSTSRQRVYVMEGDIPLLVMPVSVGTASTPTPKGNFRIYRKEHYRRANDHGIAYSGSKAKRIYIDNRPSGWSFKGTPTPYWCEFKSNYGFHTGWVKHTPCTNGCIRMHENLAPKFFRLVSTGTPVSIASTQPEDAKYGNIPLPPDAGPLPDYSLQYYLGDDYFTRHKTPEYQ</sequence>
<accession>A0A934RE26</accession>
<dbReference type="Proteomes" id="UP000658278">
    <property type="component" value="Unassembled WGS sequence"/>
</dbReference>
<name>A0A934RE26_9BACT</name>
<evidence type="ECO:0000256" key="1">
    <source>
        <dbReference type="ARBA" id="ARBA00004752"/>
    </source>
</evidence>
<dbReference type="AlphaFoldDB" id="A0A934RE26"/>
<dbReference type="RefSeq" id="WP_200280045.1">
    <property type="nucleotide sequence ID" value="NZ_JAENII010000009.1"/>
</dbReference>
<keyword evidence="6 7" id="KW-0961">Cell wall biogenesis/degradation</keyword>
<dbReference type="PANTHER" id="PTHR30582:SF2">
    <property type="entry name" value="L,D-TRANSPEPTIDASE YCIB-RELATED"/>
    <property type="match status" value="1"/>
</dbReference>
<keyword evidence="5 7" id="KW-0573">Peptidoglycan synthesis</keyword>
<evidence type="ECO:0000313" key="11">
    <source>
        <dbReference type="Proteomes" id="UP000658278"/>
    </source>
</evidence>
<feature type="chain" id="PRO_5037507564" evidence="8">
    <location>
        <begin position="24"/>
        <end position="223"/>
    </location>
</feature>
<dbReference type="SUPFAM" id="SSF141523">
    <property type="entry name" value="L,D-transpeptidase catalytic domain-like"/>
    <property type="match status" value="1"/>
</dbReference>
<feature type="domain" description="L,D-TPase catalytic" evidence="9">
    <location>
        <begin position="48"/>
        <end position="179"/>
    </location>
</feature>
<comment type="pathway">
    <text evidence="1 7">Cell wall biogenesis; peptidoglycan biosynthesis.</text>
</comment>
<dbReference type="PROSITE" id="PS51257">
    <property type="entry name" value="PROKAR_LIPOPROTEIN"/>
    <property type="match status" value="1"/>
</dbReference>
<evidence type="ECO:0000256" key="8">
    <source>
        <dbReference type="SAM" id="SignalP"/>
    </source>
</evidence>
<evidence type="ECO:0000256" key="5">
    <source>
        <dbReference type="ARBA" id="ARBA00022984"/>
    </source>
</evidence>
<evidence type="ECO:0000256" key="3">
    <source>
        <dbReference type="ARBA" id="ARBA00022679"/>
    </source>
</evidence>
<dbReference type="GO" id="GO:0071555">
    <property type="term" value="P:cell wall organization"/>
    <property type="evidence" value="ECO:0007669"/>
    <property type="project" value="UniProtKB-UniRule"/>
</dbReference>
<dbReference type="PROSITE" id="PS52029">
    <property type="entry name" value="LD_TPASE"/>
    <property type="match status" value="1"/>
</dbReference>
<comment type="caution">
    <text evidence="10">The sequence shown here is derived from an EMBL/GenBank/DDBJ whole genome shotgun (WGS) entry which is preliminary data.</text>
</comment>
<proteinExistence type="inferred from homology"/>
<dbReference type="InterPro" id="IPR050979">
    <property type="entry name" value="LD-transpeptidase"/>
</dbReference>
<reference evidence="10" key="1">
    <citation type="submission" date="2021-01" db="EMBL/GenBank/DDBJ databases">
        <title>Modified the classification status of verrucomicrobia.</title>
        <authorList>
            <person name="Feng X."/>
        </authorList>
    </citation>
    <scope>NUCLEOTIDE SEQUENCE</scope>
    <source>
        <strain evidence="10">KCTC 22201</strain>
    </source>
</reference>
<evidence type="ECO:0000256" key="6">
    <source>
        <dbReference type="ARBA" id="ARBA00023316"/>
    </source>
</evidence>
<dbReference type="GO" id="GO:0008360">
    <property type="term" value="P:regulation of cell shape"/>
    <property type="evidence" value="ECO:0007669"/>
    <property type="project" value="UniProtKB-UniRule"/>
</dbReference>
<dbReference type="GO" id="GO:0071972">
    <property type="term" value="F:peptidoglycan L,D-transpeptidase activity"/>
    <property type="evidence" value="ECO:0007669"/>
    <property type="project" value="TreeGrafter"/>
</dbReference>
<comment type="similarity">
    <text evidence="2">Belongs to the YkuD family.</text>
</comment>
<gene>
    <name evidence="10" type="ORF">JIN81_12520</name>
</gene>
<dbReference type="GO" id="GO:0005576">
    <property type="term" value="C:extracellular region"/>
    <property type="evidence" value="ECO:0007669"/>
    <property type="project" value="TreeGrafter"/>
</dbReference>
<dbReference type="Gene3D" id="2.40.440.10">
    <property type="entry name" value="L,D-transpeptidase catalytic domain-like"/>
    <property type="match status" value="1"/>
</dbReference>
<dbReference type="CDD" id="cd16913">
    <property type="entry name" value="YkuD_like"/>
    <property type="match status" value="1"/>
</dbReference>
<keyword evidence="3" id="KW-0808">Transferase</keyword>
<dbReference type="InterPro" id="IPR005490">
    <property type="entry name" value="LD_TPept_cat_dom"/>
</dbReference>
<dbReference type="Pfam" id="PF03734">
    <property type="entry name" value="YkuD"/>
    <property type="match status" value="1"/>
</dbReference>
<evidence type="ECO:0000256" key="4">
    <source>
        <dbReference type="ARBA" id="ARBA00022960"/>
    </source>
</evidence>
<dbReference type="PANTHER" id="PTHR30582">
    <property type="entry name" value="L,D-TRANSPEPTIDASE"/>
    <property type="match status" value="1"/>
</dbReference>
<feature type="signal peptide" evidence="8">
    <location>
        <begin position="1"/>
        <end position="23"/>
    </location>
</feature>
<evidence type="ECO:0000313" key="10">
    <source>
        <dbReference type="EMBL" id="MBK1827847.1"/>
    </source>
</evidence>
<evidence type="ECO:0000256" key="2">
    <source>
        <dbReference type="ARBA" id="ARBA00005992"/>
    </source>
</evidence>
<dbReference type="GO" id="GO:0016740">
    <property type="term" value="F:transferase activity"/>
    <property type="evidence" value="ECO:0007669"/>
    <property type="project" value="UniProtKB-KW"/>
</dbReference>
<dbReference type="InterPro" id="IPR038063">
    <property type="entry name" value="Transpep_catalytic_dom"/>
</dbReference>
<feature type="active site" description="Proton donor/acceptor" evidence="7">
    <location>
        <position position="142"/>
    </location>
</feature>
<organism evidence="10 11">
    <name type="scientific">Haloferula rosea</name>
    <dbReference type="NCBI Taxonomy" id="490093"/>
    <lineage>
        <taxon>Bacteria</taxon>
        <taxon>Pseudomonadati</taxon>
        <taxon>Verrucomicrobiota</taxon>
        <taxon>Verrucomicrobiia</taxon>
        <taxon>Verrucomicrobiales</taxon>
        <taxon>Verrucomicrobiaceae</taxon>
        <taxon>Haloferula</taxon>
    </lineage>
</organism>
<keyword evidence="8" id="KW-0732">Signal</keyword>
<evidence type="ECO:0000259" key="9">
    <source>
        <dbReference type="PROSITE" id="PS52029"/>
    </source>
</evidence>